<keyword evidence="2" id="KW-1185">Reference proteome</keyword>
<proteinExistence type="predicted"/>
<dbReference type="EMBL" id="FORP01000002">
    <property type="protein sequence ID" value="SFI98651.1"/>
    <property type="molecule type" value="Genomic_DNA"/>
</dbReference>
<accession>A0A1I3MNY4</accession>
<dbReference type="Proteomes" id="UP000199025">
    <property type="component" value="Unassembled WGS sequence"/>
</dbReference>
<dbReference type="STRING" id="115433.SAMN05421835_102412"/>
<protein>
    <submittedName>
        <fullName evidence="1">Uncharacterized protein</fullName>
    </submittedName>
</protein>
<name>A0A1I3MNY4_9PSEU</name>
<sequence length="30" mass="3628">MEGEHVGSRWWRDAAIYQIYIRSLADGQYR</sequence>
<evidence type="ECO:0000313" key="2">
    <source>
        <dbReference type="Proteomes" id="UP000199025"/>
    </source>
</evidence>
<evidence type="ECO:0000313" key="1">
    <source>
        <dbReference type="EMBL" id="SFI98651.1"/>
    </source>
</evidence>
<gene>
    <name evidence="1" type="ORF">SAMN05421835_102412</name>
</gene>
<dbReference type="AlphaFoldDB" id="A0A1I3MNY4"/>
<reference evidence="1 2" key="1">
    <citation type="submission" date="2016-10" db="EMBL/GenBank/DDBJ databases">
        <authorList>
            <person name="de Groot N.N."/>
        </authorList>
    </citation>
    <scope>NUCLEOTIDE SEQUENCE [LARGE SCALE GENOMIC DNA]</scope>
    <source>
        <strain evidence="1 2">DSM 44468</strain>
    </source>
</reference>
<organism evidence="1 2">
    <name type="scientific">Amycolatopsis sacchari</name>
    <dbReference type="NCBI Taxonomy" id="115433"/>
    <lineage>
        <taxon>Bacteria</taxon>
        <taxon>Bacillati</taxon>
        <taxon>Actinomycetota</taxon>
        <taxon>Actinomycetes</taxon>
        <taxon>Pseudonocardiales</taxon>
        <taxon>Pseudonocardiaceae</taxon>
        <taxon>Amycolatopsis</taxon>
    </lineage>
</organism>